<keyword evidence="1" id="KW-0472">Membrane</keyword>
<feature type="domain" description="Calcineurin-like phosphoesterase" evidence="2">
    <location>
        <begin position="81"/>
        <end position="282"/>
    </location>
</feature>
<dbReference type="OMA" id="LLPKMFI"/>
<keyword evidence="4" id="KW-1185">Reference proteome</keyword>
<dbReference type="SUPFAM" id="SSF56300">
    <property type="entry name" value="Metallo-dependent phosphatases"/>
    <property type="match status" value="1"/>
</dbReference>
<keyword evidence="1" id="KW-1133">Transmembrane helix</keyword>
<dbReference type="PANTHER" id="PTHR42850:SF4">
    <property type="entry name" value="ZINC-DEPENDENT ENDOPOLYPHOSPHATASE"/>
    <property type="match status" value="1"/>
</dbReference>
<dbReference type="Proteomes" id="UP000078561">
    <property type="component" value="Unassembled WGS sequence"/>
</dbReference>
<dbReference type="GO" id="GO:0006798">
    <property type="term" value="P:polyphosphate catabolic process"/>
    <property type="evidence" value="ECO:0007669"/>
    <property type="project" value="TreeGrafter"/>
</dbReference>
<keyword evidence="1" id="KW-0812">Transmembrane</keyword>
<dbReference type="InterPro" id="IPR050126">
    <property type="entry name" value="Ap4A_hydrolase"/>
</dbReference>
<gene>
    <name evidence="3" type="primary">ABSGL_14985.1 scaffold 15162</name>
</gene>
<dbReference type="Gene3D" id="3.60.21.10">
    <property type="match status" value="1"/>
</dbReference>
<dbReference type="GO" id="GO:0000298">
    <property type="term" value="F:endopolyphosphatase activity"/>
    <property type="evidence" value="ECO:0007669"/>
    <property type="project" value="TreeGrafter"/>
</dbReference>
<sequence length="323" mass="36278">MTAALGNRFKSRRWLYTGIAFAVVAVLIVIIVPAAVVTTRKKQHSSSSSNNYSPPPYAKAESKYSNLTRVQNLDHLSSKERIFVVGDVHGCANELAQIVDKVQYNQDTDAMILAGDLISKGYDNPGVLRLAKAQGMYCVRGNHDDYVIRFKTFENEYGASRMAPDKAYLPEGDVVDPMKFKDEHADIAKNLTREDYDYLVQCPMVIDLPFLNARVVHGGLDPNISDFAQNDPHTVFNIRDIDQGIPTRDNEDGTHWTDIYTNVQFNKTDEPVKIYYGHDASRSLDLENITFGLDSRCVYGGSLTAMDIKTHNYTQVKCEKYAS</sequence>
<dbReference type="InParanoid" id="A0A168T1H8"/>
<feature type="transmembrane region" description="Helical" evidence="1">
    <location>
        <begin position="14"/>
        <end position="37"/>
    </location>
</feature>
<dbReference type="PANTHER" id="PTHR42850">
    <property type="entry name" value="METALLOPHOSPHOESTERASE"/>
    <property type="match status" value="1"/>
</dbReference>
<dbReference type="Pfam" id="PF00149">
    <property type="entry name" value="Metallophos"/>
    <property type="match status" value="1"/>
</dbReference>
<organism evidence="3">
    <name type="scientific">Absidia glauca</name>
    <name type="common">Pin mould</name>
    <dbReference type="NCBI Taxonomy" id="4829"/>
    <lineage>
        <taxon>Eukaryota</taxon>
        <taxon>Fungi</taxon>
        <taxon>Fungi incertae sedis</taxon>
        <taxon>Mucoromycota</taxon>
        <taxon>Mucoromycotina</taxon>
        <taxon>Mucoromycetes</taxon>
        <taxon>Mucorales</taxon>
        <taxon>Cunninghamellaceae</taxon>
        <taxon>Absidia</taxon>
    </lineage>
</organism>
<dbReference type="AlphaFoldDB" id="A0A168T1H8"/>
<evidence type="ECO:0000256" key="1">
    <source>
        <dbReference type="SAM" id="Phobius"/>
    </source>
</evidence>
<evidence type="ECO:0000259" key="2">
    <source>
        <dbReference type="Pfam" id="PF00149"/>
    </source>
</evidence>
<dbReference type="EMBL" id="LT555008">
    <property type="protein sequence ID" value="SAM09309.1"/>
    <property type="molecule type" value="Genomic_DNA"/>
</dbReference>
<name>A0A168T1H8_ABSGL</name>
<dbReference type="InterPro" id="IPR004843">
    <property type="entry name" value="Calcineurin-like_PHP"/>
</dbReference>
<dbReference type="GO" id="GO:0005737">
    <property type="term" value="C:cytoplasm"/>
    <property type="evidence" value="ECO:0007669"/>
    <property type="project" value="TreeGrafter"/>
</dbReference>
<proteinExistence type="predicted"/>
<evidence type="ECO:0000313" key="3">
    <source>
        <dbReference type="EMBL" id="SAM09309.1"/>
    </source>
</evidence>
<protein>
    <recommendedName>
        <fullName evidence="2">Calcineurin-like phosphoesterase domain-containing protein</fullName>
    </recommendedName>
</protein>
<dbReference type="InterPro" id="IPR029052">
    <property type="entry name" value="Metallo-depent_PP-like"/>
</dbReference>
<reference evidence="3" key="1">
    <citation type="submission" date="2016-04" db="EMBL/GenBank/DDBJ databases">
        <authorList>
            <person name="Evans L.H."/>
            <person name="Alamgir A."/>
            <person name="Owens N."/>
            <person name="Weber N.D."/>
            <person name="Virtaneva K."/>
            <person name="Barbian K."/>
            <person name="Babar A."/>
            <person name="Rosenke K."/>
        </authorList>
    </citation>
    <scope>NUCLEOTIDE SEQUENCE [LARGE SCALE GENOMIC DNA]</scope>
    <source>
        <strain evidence="3">CBS 101.48</strain>
    </source>
</reference>
<evidence type="ECO:0000313" key="4">
    <source>
        <dbReference type="Proteomes" id="UP000078561"/>
    </source>
</evidence>
<accession>A0A168T1H8</accession>
<dbReference type="OrthoDB" id="10267127at2759"/>
<dbReference type="GO" id="GO:0016791">
    <property type="term" value="F:phosphatase activity"/>
    <property type="evidence" value="ECO:0007669"/>
    <property type="project" value="TreeGrafter"/>
</dbReference>
<dbReference type="CDD" id="cd00144">
    <property type="entry name" value="MPP_PPP_family"/>
    <property type="match status" value="1"/>
</dbReference>
<dbReference type="STRING" id="4829.A0A168T1H8"/>